<feature type="region of interest" description="Disordered" evidence="2">
    <location>
        <begin position="268"/>
        <end position="307"/>
    </location>
</feature>
<feature type="non-terminal residue" evidence="4">
    <location>
        <position position="327"/>
    </location>
</feature>
<dbReference type="RefSeq" id="WP_258435141.1">
    <property type="nucleotide sequence ID" value="NZ_JANSGW010000106.1"/>
</dbReference>
<accession>A0AAP3GAE4</accession>
<feature type="compositionally biased region" description="Basic and acidic residues" evidence="2">
    <location>
        <begin position="148"/>
        <end position="172"/>
    </location>
</feature>
<evidence type="ECO:0000256" key="1">
    <source>
        <dbReference type="ARBA" id="ARBA00093462"/>
    </source>
</evidence>
<protein>
    <submittedName>
        <fullName evidence="4">DnaD domain protein</fullName>
    </submittedName>
</protein>
<evidence type="ECO:0000259" key="3">
    <source>
        <dbReference type="Pfam" id="PF07261"/>
    </source>
</evidence>
<reference evidence="4" key="1">
    <citation type="submission" date="2022-09" db="EMBL/GenBank/DDBJ databases">
        <title>Genome analysis and characterization of larvicidal activity of Brevibacillus strains.</title>
        <authorList>
            <person name="Patrusheva E.V."/>
            <person name="Izotova A.O."/>
            <person name="Toshchakov S.V."/>
            <person name="Sineoky S.P."/>
        </authorList>
    </citation>
    <scope>NUCLEOTIDE SEQUENCE</scope>
    <source>
        <strain evidence="4">VKPM_B-13247</strain>
    </source>
</reference>
<dbReference type="Proteomes" id="UP001077662">
    <property type="component" value="Unassembled WGS sequence"/>
</dbReference>
<evidence type="ECO:0000313" key="5">
    <source>
        <dbReference type="Proteomes" id="UP001077662"/>
    </source>
</evidence>
<comment type="similarity">
    <text evidence="1">Belongs to the DnaB/DnaD family.</text>
</comment>
<comment type="caution">
    <text evidence="4">The sequence shown here is derived from an EMBL/GenBank/DDBJ whole genome shotgun (WGS) entry which is preliminary data.</text>
</comment>
<dbReference type="EMBL" id="JAPTNE010000106">
    <property type="protein sequence ID" value="MCZ0810513.1"/>
    <property type="molecule type" value="Genomic_DNA"/>
</dbReference>
<dbReference type="PANTHER" id="PTHR37293:SF5">
    <property type="entry name" value="DNA REPLICATION PROTEIN"/>
    <property type="match status" value="1"/>
</dbReference>
<evidence type="ECO:0000313" key="4">
    <source>
        <dbReference type="EMBL" id="MCZ0810513.1"/>
    </source>
</evidence>
<proteinExistence type="inferred from homology"/>
<dbReference type="InterPro" id="IPR053162">
    <property type="entry name" value="DnaD"/>
</dbReference>
<dbReference type="InterPro" id="IPR034829">
    <property type="entry name" value="DnaD-like_sf"/>
</dbReference>
<name>A0AAP3GAE4_BRELA</name>
<gene>
    <name evidence="4" type="ORF">O0554_27160</name>
</gene>
<feature type="region of interest" description="Disordered" evidence="2">
    <location>
        <begin position="134"/>
        <end position="174"/>
    </location>
</feature>
<feature type="domain" description="DnaB/C C-terminal" evidence="3">
    <location>
        <begin position="192"/>
        <end position="258"/>
    </location>
</feature>
<feature type="compositionally biased region" description="Acidic residues" evidence="2">
    <location>
        <begin position="134"/>
        <end position="147"/>
    </location>
</feature>
<dbReference type="PANTHER" id="PTHR37293">
    <property type="entry name" value="PHAGE REPLICATION PROTEIN-RELATED"/>
    <property type="match status" value="1"/>
</dbReference>
<dbReference type="Gene3D" id="1.10.10.630">
    <property type="entry name" value="DnaD domain-like"/>
    <property type="match status" value="1"/>
</dbReference>
<dbReference type="Pfam" id="PF07261">
    <property type="entry name" value="DnaB_2"/>
    <property type="match status" value="1"/>
</dbReference>
<dbReference type="SUPFAM" id="SSF158499">
    <property type="entry name" value="DnaD domain-like"/>
    <property type="match status" value="1"/>
</dbReference>
<dbReference type="AlphaFoldDB" id="A0AAP3GAE4"/>
<evidence type="ECO:0000256" key="2">
    <source>
        <dbReference type="SAM" id="MobiDB-lite"/>
    </source>
</evidence>
<organism evidence="4 5">
    <name type="scientific">Brevibacillus laterosporus</name>
    <name type="common">Bacillus laterosporus</name>
    <dbReference type="NCBI Taxonomy" id="1465"/>
    <lineage>
        <taxon>Bacteria</taxon>
        <taxon>Bacillati</taxon>
        <taxon>Bacillota</taxon>
        <taxon>Bacilli</taxon>
        <taxon>Bacillales</taxon>
        <taxon>Paenibacillaceae</taxon>
        <taxon>Brevibacillus</taxon>
    </lineage>
</organism>
<sequence>MAVYRQLQTSFWQDPFVLDLTPEEKFFYIYIMTNSKTTQCGIYELPKRIVEIETGYTRETLDKYLTRFQEYGKILYSEGTKEIMILNWMKYNKINSPKVKSCIVKELSAVKNRDFINRYLSICKQYEYPIDTVFSDDEQEEEKEEEDNNKRKEEIKEQQQEEKERKPEEKPSWESVVVGDRPLHVFASVSDMYSHYFQLLANPTMCELLHSYLDDGMQLDAIAWSMRNAVEIGKGWAYAKRTIENFFQKGIRTAEQAEIQNQNYLKERTNSQRRGNRPVVQDKLPGSVQRQLAREEQGGKFLTQKKITDDPELKEMFEALQNEKKNG</sequence>
<dbReference type="InterPro" id="IPR006343">
    <property type="entry name" value="DnaB/C_C"/>
</dbReference>